<evidence type="ECO:0000259" key="10">
    <source>
        <dbReference type="PROSITE" id="PS51299"/>
    </source>
</evidence>
<feature type="region of interest" description="Disordered" evidence="9">
    <location>
        <begin position="104"/>
        <end position="146"/>
    </location>
</feature>
<dbReference type="STRING" id="215243.A0A0D2DAV4"/>
<dbReference type="SUPFAM" id="SSF48403">
    <property type="entry name" value="Ankyrin repeat"/>
    <property type="match status" value="1"/>
</dbReference>
<dbReference type="GO" id="GO:0030435">
    <property type="term" value="P:sporulation resulting in formation of a cellular spore"/>
    <property type="evidence" value="ECO:0007669"/>
    <property type="project" value="UniProtKB-KW"/>
</dbReference>
<evidence type="ECO:0000256" key="9">
    <source>
        <dbReference type="SAM" id="MobiDB-lite"/>
    </source>
</evidence>
<accession>A0A0D2DAV4</accession>
<evidence type="ECO:0000256" key="8">
    <source>
        <dbReference type="SAM" id="Coils"/>
    </source>
</evidence>
<dbReference type="GO" id="GO:0003677">
    <property type="term" value="F:DNA binding"/>
    <property type="evidence" value="ECO:0007669"/>
    <property type="project" value="InterPro"/>
</dbReference>
<dbReference type="HOGENOM" id="CLU_009666_3_1_1"/>
<dbReference type="GO" id="GO:0048315">
    <property type="term" value="P:conidium formation"/>
    <property type="evidence" value="ECO:0007669"/>
    <property type="project" value="UniProtKB-KW"/>
</dbReference>
<dbReference type="SUPFAM" id="SSF54616">
    <property type="entry name" value="DNA-binding domain of Mlu1-box binding protein MBP1"/>
    <property type="match status" value="1"/>
</dbReference>
<evidence type="ECO:0000256" key="4">
    <source>
        <dbReference type="ARBA" id="ARBA00023043"/>
    </source>
</evidence>
<dbReference type="VEuPathDB" id="FungiDB:PV06_08124"/>
<dbReference type="EMBL" id="KN847339">
    <property type="protein sequence ID" value="KIW39520.1"/>
    <property type="molecule type" value="Genomic_DNA"/>
</dbReference>
<feature type="coiled-coil region" evidence="8">
    <location>
        <begin position="480"/>
        <end position="507"/>
    </location>
</feature>
<feature type="compositionally biased region" description="Polar residues" evidence="9">
    <location>
        <begin position="422"/>
        <end position="438"/>
    </location>
</feature>
<dbReference type="GeneID" id="27360198"/>
<dbReference type="AlphaFoldDB" id="A0A0D2DAV4"/>
<dbReference type="Gene3D" id="3.10.260.10">
    <property type="entry name" value="Transcription regulator HTH, APSES-type DNA-binding domain"/>
    <property type="match status" value="1"/>
</dbReference>
<feature type="domain" description="HTH APSES-type" evidence="10">
    <location>
        <begin position="7"/>
        <end position="113"/>
    </location>
</feature>
<dbReference type="InterPro" id="IPR003163">
    <property type="entry name" value="Tscrpt_reg_HTH_APSES-type"/>
</dbReference>
<dbReference type="Proteomes" id="UP000053342">
    <property type="component" value="Unassembled WGS sequence"/>
</dbReference>
<dbReference type="SMART" id="SM00248">
    <property type="entry name" value="ANK"/>
    <property type="match status" value="2"/>
</dbReference>
<dbReference type="GO" id="GO:0001228">
    <property type="term" value="F:DNA-binding transcription activator activity, RNA polymerase II-specific"/>
    <property type="evidence" value="ECO:0007669"/>
    <property type="project" value="UniProtKB-ARBA"/>
</dbReference>
<dbReference type="Pfam" id="PF04383">
    <property type="entry name" value="KilA-N"/>
    <property type="match status" value="1"/>
</dbReference>
<dbReference type="PROSITE" id="PS50088">
    <property type="entry name" value="ANK_REPEAT"/>
    <property type="match status" value="1"/>
</dbReference>
<dbReference type="OrthoDB" id="6718656at2759"/>
<keyword evidence="4 7" id="KW-0040">ANK repeat</keyword>
<dbReference type="Gene3D" id="1.25.40.20">
    <property type="entry name" value="Ankyrin repeat-containing domain"/>
    <property type="match status" value="1"/>
</dbReference>
<dbReference type="Pfam" id="PF13637">
    <property type="entry name" value="Ank_4"/>
    <property type="match status" value="1"/>
</dbReference>
<dbReference type="PROSITE" id="PS51299">
    <property type="entry name" value="HTH_APSES"/>
    <property type="match status" value="1"/>
</dbReference>
<reference evidence="11 12" key="1">
    <citation type="submission" date="2015-01" db="EMBL/GenBank/DDBJ databases">
        <title>The Genome Sequence of Exophiala oligosperma CBS72588.</title>
        <authorList>
            <consortium name="The Broad Institute Genomics Platform"/>
            <person name="Cuomo C."/>
            <person name="de Hoog S."/>
            <person name="Gorbushina A."/>
            <person name="Stielow B."/>
            <person name="Teixiera M."/>
            <person name="Abouelleil A."/>
            <person name="Chapman S.B."/>
            <person name="Priest M."/>
            <person name="Young S.K."/>
            <person name="Wortman J."/>
            <person name="Nusbaum C."/>
            <person name="Birren B."/>
        </authorList>
    </citation>
    <scope>NUCLEOTIDE SEQUENCE [LARGE SCALE GENOMIC DNA]</scope>
    <source>
        <strain evidence="11 12">CBS 72588</strain>
    </source>
</reference>
<keyword evidence="8" id="KW-0175">Coiled coil</keyword>
<feature type="repeat" description="ANK" evidence="7">
    <location>
        <begin position="249"/>
        <end position="281"/>
    </location>
</feature>
<dbReference type="GO" id="GO:0033309">
    <property type="term" value="C:SBF transcription complex"/>
    <property type="evidence" value="ECO:0007669"/>
    <property type="project" value="TreeGrafter"/>
</dbReference>
<evidence type="ECO:0000256" key="6">
    <source>
        <dbReference type="ARBA" id="ARBA00031907"/>
    </source>
</evidence>
<dbReference type="InterPro" id="IPR002110">
    <property type="entry name" value="Ankyrin_rpt"/>
</dbReference>
<gene>
    <name evidence="11" type="ORF">PV06_08124</name>
</gene>
<evidence type="ECO:0000256" key="1">
    <source>
        <dbReference type="ARBA" id="ARBA00019309"/>
    </source>
</evidence>
<protein>
    <recommendedName>
        <fullName evidence="1">Cell pattern formation-associated protein stuA</fullName>
    </recommendedName>
    <alternativeName>
        <fullName evidence="6">Stunted protein A</fullName>
    </alternativeName>
</protein>
<evidence type="ECO:0000256" key="2">
    <source>
        <dbReference type="ARBA" id="ARBA00022737"/>
    </source>
</evidence>
<feature type="region of interest" description="Disordered" evidence="9">
    <location>
        <begin position="419"/>
        <end position="444"/>
    </location>
</feature>
<sequence>MSTNRDIYSATYSNVPVYELKIGTDHVMRRRSDDWVNATHILKIAGFDKPARTRILEREVQKGVHEKIQGGYGKYQGTWIPLSEGRMLAEKHGTLSRISAIFDYVPGDRSPPPAPKHTTAASNRPKQNKHAAPKKAVAQPVQTQPYQPVENFDVGSAQYHESRDPTPETASFMADDDFMALSQNSAASRKRKQRDFEEHSAGATDLEHTMYGDELLDYFVTAGDDPASSNILPPEPPANFAVDRPIDNLGNNALHWACAMGDVQIARDLLARGASPAAQNTSGGETPLIRAVLFTNNYDKRTFPKIVQALSGTIVERDWHGATVFHHIAESSRSRGKWSCARYYCEVLINKMQEMGSNYVHALLTSVDTNHDTAALCAIRNGCVKVATFLLNHCPEAGELPNLKGETANEYLRALREKKESLQQPGSSPPRTGESFTAKQARRKRQKDAISRAASLVLDKIGPLMDEGSYKLADMYDSQMNEKDTEIAEAKQALSDFEAQRHKIRQETFTLMAKAEDASKIPALRQQYDACLGEIRSLLEQKEHGTLQQEIFQQDKQINPQAFRFTNPQPLSADEMRASLPWAIELNQQQAMRKYWVLEIAKLMGEAGTGEKVGKHRKLVAIATGMKEEELDGMSGELLENLQANSNTNPETPPTMIQT</sequence>
<dbReference type="InterPro" id="IPR018004">
    <property type="entry name" value="KilA/APSES_HTH"/>
</dbReference>
<dbReference type="PANTHER" id="PTHR43828:SF15">
    <property type="entry name" value="TRANSCRIPTION FACTOR MBP1"/>
    <property type="match status" value="1"/>
</dbReference>
<evidence type="ECO:0000256" key="5">
    <source>
        <dbReference type="ARBA" id="ARBA00023321"/>
    </source>
</evidence>
<organism evidence="11 12">
    <name type="scientific">Exophiala oligosperma</name>
    <dbReference type="NCBI Taxonomy" id="215243"/>
    <lineage>
        <taxon>Eukaryota</taxon>
        <taxon>Fungi</taxon>
        <taxon>Dikarya</taxon>
        <taxon>Ascomycota</taxon>
        <taxon>Pezizomycotina</taxon>
        <taxon>Eurotiomycetes</taxon>
        <taxon>Chaetothyriomycetidae</taxon>
        <taxon>Chaetothyriales</taxon>
        <taxon>Herpotrichiellaceae</taxon>
        <taxon>Exophiala</taxon>
    </lineage>
</organism>
<dbReference type="PANTHER" id="PTHR43828">
    <property type="entry name" value="ASPARAGINASE"/>
    <property type="match status" value="1"/>
</dbReference>
<keyword evidence="3" id="KW-0749">Sporulation</keyword>
<name>A0A0D2DAV4_9EURO</name>
<dbReference type="RefSeq" id="XP_016259736.1">
    <property type="nucleotide sequence ID" value="XM_016409428.1"/>
</dbReference>
<dbReference type="InterPro" id="IPR036887">
    <property type="entry name" value="HTH_APSES_sf"/>
</dbReference>
<dbReference type="FunFam" id="3.10.260.10:FF:000001">
    <property type="entry name" value="APSES transcription factor (MbpA)"/>
    <property type="match status" value="1"/>
</dbReference>
<dbReference type="GO" id="GO:0030907">
    <property type="term" value="C:MBF transcription complex"/>
    <property type="evidence" value="ECO:0007669"/>
    <property type="project" value="TreeGrafter"/>
</dbReference>
<evidence type="ECO:0000313" key="12">
    <source>
        <dbReference type="Proteomes" id="UP000053342"/>
    </source>
</evidence>
<proteinExistence type="predicted"/>
<keyword evidence="12" id="KW-1185">Reference proteome</keyword>
<dbReference type="InterPro" id="IPR051642">
    <property type="entry name" value="SWI6-like"/>
</dbReference>
<evidence type="ECO:0000256" key="7">
    <source>
        <dbReference type="PROSITE-ProRule" id="PRU00023"/>
    </source>
</evidence>
<keyword evidence="5" id="KW-0183">Conidiation</keyword>
<dbReference type="SMART" id="SM01252">
    <property type="entry name" value="KilA-N"/>
    <property type="match status" value="1"/>
</dbReference>
<evidence type="ECO:0000313" key="11">
    <source>
        <dbReference type="EMBL" id="KIW39520.1"/>
    </source>
</evidence>
<keyword evidence="2" id="KW-0677">Repeat</keyword>
<dbReference type="PROSITE" id="PS50297">
    <property type="entry name" value="ANK_REP_REGION"/>
    <property type="match status" value="1"/>
</dbReference>
<dbReference type="InterPro" id="IPR036770">
    <property type="entry name" value="Ankyrin_rpt-contain_sf"/>
</dbReference>
<evidence type="ECO:0000256" key="3">
    <source>
        <dbReference type="ARBA" id="ARBA00022969"/>
    </source>
</evidence>